<feature type="region of interest" description="Disordered" evidence="1">
    <location>
        <begin position="1"/>
        <end position="64"/>
    </location>
</feature>
<gene>
    <name evidence="2" type="ORF">SAMN06893097_10735</name>
</gene>
<evidence type="ECO:0000256" key="1">
    <source>
        <dbReference type="SAM" id="MobiDB-lite"/>
    </source>
</evidence>
<sequence length="64" mass="6728">MTGPDDAFLAPDDALYDGDEDTRPGADDVERPPETVAPREDGIEDADRASGSVEHETGSGPERG</sequence>
<dbReference type="AlphaFoldDB" id="A0A285EED0"/>
<proteinExistence type="predicted"/>
<accession>A0A285EED0</accession>
<name>A0A285EED0_9ACTN</name>
<keyword evidence="3" id="KW-1185">Reference proteome</keyword>
<feature type="compositionally biased region" description="Basic and acidic residues" evidence="1">
    <location>
        <begin position="21"/>
        <end position="64"/>
    </location>
</feature>
<organism evidence="2 3">
    <name type="scientific">Geodermatophilus sabuli</name>
    <dbReference type="NCBI Taxonomy" id="1564158"/>
    <lineage>
        <taxon>Bacteria</taxon>
        <taxon>Bacillati</taxon>
        <taxon>Actinomycetota</taxon>
        <taxon>Actinomycetes</taxon>
        <taxon>Geodermatophilales</taxon>
        <taxon>Geodermatophilaceae</taxon>
        <taxon>Geodermatophilus</taxon>
    </lineage>
</organism>
<evidence type="ECO:0000313" key="2">
    <source>
        <dbReference type="EMBL" id="SNX97395.1"/>
    </source>
</evidence>
<feature type="compositionally biased region" description="Low complexity" evidence="1">
    <location>
        <begin position="1"/>
        <end position="13"/>
    </location>
</feature>
<protein>
    <submittedName>
        <fullName evidence="2">Uncharacterized protein</fullName>
    </submittedName>
</protein>
<dbReference type="Proteomes" id="UP000219514">
    <property type="component" value="Unassembled WGS sequence"/>
</dbReference>
<reference evidence="2 3" key="1">
    <citation type="submission" date="2017-09" db="EMBL/GenBank/DDBJ databases">
        <authorList>
            <person name="Ehlers B."/>
            <person name="Leendertz F.H."/>
        </authorList>
    </citation>
    <scope>NUCLEOTIDE SEQUENCE [LARGE SCALE GENOMIC DNA]</scope>
    <source>
        <strain evidence="2 3">DSM 46844</strain>
    </source>
</reference>
<dbReference type="EMBL" id="OBDO01000007">
    <property type="protein sequence ID" value="SNX97395.1"/>
    <property type="molecule type" value="Genomic_DNA"/>
</dbReference>
<dbReference type="RefSeq" id="WP_097207378.1">
    <property type="nucleotide sequence ID" value="NZ_JACHXB010000006.1"/>
</dbReference>
<evidence type="ECO:0000313" key="3">
    <source>
        <dbReference type="Proteomes" id="UP000219514"/>
    </source>
</evidence>